<keyword evidence="1" id="KW-0813">Transport</keyword>
<dbReference type="InterPro" id="IPR050093">
    <property type="entry name" value="ABC_SmlMolc_Importer"/>
</dbReference>
<protein>
    <recommendedName>
        <fullName evidence="4">ABC-type quaternary amine transporter</fullName>
        <ecNumber evidence="4">7.6.2.9</ecNumber>
    </recommendedName>
</protein>
<keyword evidence="7" id="KW-1185">Reference proteome</keyword>
<dbReference type="KEGG" id="mlv:CVS47_02467"/>
<proteinExistence type="predicted"/>
<keyword evidence="6" id="KW-0378">Hydrolase</keyword>
<reference evidence="6 7" key="1">
    <citation type="submission" date="2018-08" db="EMBL/GenBank/DDBJ databases">
        <title>Microbacterium lemovicicum sp. nov., a bacterium isolated from a natural uranium-rich soil.</title>
        <authorList>
            <person name="ORTET P."/>
        </authorList>
    </citation>
    <scope>NUCLEOTIDE SEQUENCE [LARGE SCALE GENOMIC DNA]</scope>
    <source>
        <strain evidence="6 7">Viu22</strain>
    </source>
</reference>
<dbReference type="GO" id="GO:0015418">
    <property type="term" value="F:ABC-type quaternary ammonium compound transporting activity"/>
    <property type="evidence" value="ECO:0007669"/>
    <property type="project" value="UniProtKB-EC"/>
</dbReference>
<dbReference type="PANTHER" id="PTHR42781">
    <property type="entry name" value="SPERMIDINE/PUTRESCINE IMPORT ATP-BINDING PROTEIN POTA"/>
    <property type="match status" value="1"/>
</dbReference>
<dbReference type="GO" id="GO:0005524">
    <property type="term" value="F:ATP binding"/>
    <property type="evidence" value="ECO:0007669"/>
    <property type="project" value="UniProtKB-KW"/>
</dbReference>
<evidence type="ECO:0000259" key="5">
    <source>
        <dbReference type="PROSITE" id="PS50893"/>
    </source>
</evidence>
<dbReference type="InterPro" id="IPR027417">
    <property type="entry name" value="P-loop_NTPase"/>
</dbReference>
<keyword evidence="3 6" id="KW-0067">ATP-binding</keyword>
<evidence type="ECO:0000256" key="4">
    <source>
        <dbReference type="ARBA" id="ARBA00066388"/>
    </source>
</evidence>
<dbReference type="SUPFAM" id="SSF52540">
    <property type="entry name" value="P-loop containing nucleoside triphosphate hydrolases"/>
    <property type="match status" value="1"/>
</dbReference>
<evidence type="ECO:0000256" key="1">
    <source>
        <dbReference type="ARBA" id="ARBA00022448"/>
    </source>
</evidence>
<dbReference type="Proteomes" id="UP000276888">
    <property type="component" value="Chromosome"/>
</dbReference>
<dbReference type="InterPro" id="IPR003439">
    <property type="entry name" value="ABC_transporter-like_ATP-bd"/>
</dbReference>
<dbReference type="AlphaFoldDB" id="A0A3Q9IZK8"/>
<evidence type="ECO:0000313" key="7">
    <source>
        <dbReference type="Proteomes" id="UP000276888"/>
    </source>
</evidence>
<evidence type="ECO:0000256" key="3">
    <source>
        <dbReference type="ARBA" id="ARBA00022840"/>
    </source>
</evidence>
<dbReference type="EC" id="7.6.2.9" evidence="4"/>
<name>A0A3Q9IZK8_9MICO</name>
<dbReference type="PANTHER" id="PTHR42781:SF4">
    <property type="entry name" value="SPERMIDINE_PUTRESCINE IMPORT ATP-BINDING PROTEIN POTA"/>
    <property type="match status" value="1"/>
</dbReference>
<organism evidence="6 7">
    <name type="scientific">Microbacterium lemovicicum</name>
    <dbReference type="NCBI Taxonomy" id="1072463"/>
    <lineage>
        <taxon>Bacteria</taxon>
        <taxon>Bacillati</taxon>
        <taxon>Actinomycetota</taxon>
        <taxon>Actinomycetes</taxon>
        <taxon>Micrococcales</taxon>
        <taxon>Microbacteriaceae</taxon>
        <taxon>Microbacterium</taxon>
    </lineage>
</organism>
<gene>
    <name evidence="6" type="primary">fbpC2</name>
    <name evidence="6" type="ORF">CVS47_02467</name>
</gene>
<dbReference type="SMART" id="SM00382">
    <property type="entry name" value="AAA"/>
    <property type="match status" value="1"/>
</dbReference>
<dbReference type="InterPro" id="IPR017871">
    <property type="entry name" value="ABC_transporter-like_CS"/>
</dbReference>
<feature type="domain" description="ABC transporter" evidence="5">
    <location>
        <begin position="16"/>
        <end position="245"/>
    </location>
</feature>
<dbReference type="Gene3D" id="3.40.50.300">
    <property type="entry name" value="P-loop containing nucleotide triphosphate hydrolases"/>
    <property type="match status" value="1"/>
</dbReference>
<dbReference type="Gene3D" id="2.40.50.100">
    <property type="match status" value="1"/>
</dbReference>
<dbReference type="FunFam" id="3.40.50.300:FF:000425">
    <property type="entry name" value="Probable ABC transporter, ATP-binding subunit"/>
    <property type="match status" value="1"/>
</dbReference>
<keyword evidence="2" id="KW-0547">Nucleotide-binding</keyword>
<evidence type="ECO:0000256" key="2">
    <source>
        <dbReference type="ARBA" id="ARBA00022741"/>
    </source>
</evidence>
<sequence>MSGSAVGARATGAPALAARGLVRRHGERIAVDHVDVEVGQGEIVALVGPSGCGKSSTLRIIAGLDAAAHGTVDVAGVRVTGGRRPVPPEDRGVGMVFQDDVLFPHLSVAANVGYSLRRGQSREIVDALLDVLGIASLAPRLPHEISGGEAQRAALARTLAARPGLVLLDEPFAHLDASLREQVRGDMIRALRRTDSAALLVTHDQAEALAVADRVLVMRAGRIRQSGTPREVYDRPADAFVAGFIGRSVLLPVQVDGGPSARSALGDVAIAPGTPAGDRLAVLRPETLGLVDPGARGRRGTVVDASFRGADELLRVRLTPRAGESTGIEVEVAASAQHRTGDEVAVAVRRPVATVRADGAPDPA</sequence>
<dbReference type="Pfam" id="PF00005">
    <property type="entry name" value="ABC_tran"/>
    <property type="match status" value="1"/>
</dbReference>
<evidence type="ECO:0000313" key="6">
    <source>
        <dbReference type="EMBL" id="AZS37820.1"/>
    </source>
</evidence>
<dbReference type="GO" id="GO:0016887">
    <property type="term" value="F:ATP hydrolysis activity"/>
    <property type="evidence" value="ECO:0007669"/>
    <property type="project" value="InterPro"/>
</dbReference>
<dbReference type="InterPro" id="IPR003593">
    <property type="entry name" value="AAA+_ATPase"/>
</dbReference>
<dbReference type="RefSeq" id="WP_164734650.1">
    <property type="nucleotide sequence ID" value="NZ_CP031423.1"/>
</dbReference>
<dbReference type="EMBL" id="CP031423">
    <property type="protein sequence ID" value="AZS37820.1"/>
    <property type="molecule type" value="Genomic_DNA"/>
</dbReference>
<dbReference type="PROSITE" id="PS50893">
    <property type="entry name" value="ABC_TRANSPORTER_2"/>
    <property type="match status" value="1"/>
</dbReference>
<accession>A0A3Q9IZK8</accession>
<dbReference type="PROSITE" id="PS00211">
    <property type="entry name" value="ABC_TRANSPORTER_1"/>
    <property type="match status" value="1"/>
</dbReference>